<keyword evidence="2" id="KW-1185">Reference proteome</keyword>
<reference evidence="1" key="1">
    <citation type="submission" date="2022-03" db="EMBL/GenBank/DDBJ databases">
        <authorList>
            <person name="Tunstrom K."/>
        </authorList>
    </citation>
    <scope>NUCLEOTIDE SEQUENCE</scope>
</reference>
<evidence type="ECO:0000313" key="1">
    <source>
        <dbReference type="EMBL" id="CAH2097730.1"/>
    </source>
</evidence>
<sequence length="107" mass="12166">MERTVIKSEGHKMILIVKEFCELESKSKELLIPLKNVQMRIAAMTGVSVNTVSRITKEGKIAASTSNKITPGKSRPQTKKVDLDDFELSAIRQKIHFFYVVKKSYPR</sequence>
<gene>
    <name evidence="1" type="ORF">EEDITHA_LOCUS12918</name>
</gene>
<name>A0AAU9ULM3_EUPED</name>
<accession>A0AAU9ULM3</accession>
<dbReference type="AlphaFoldDB" id="A0AAU9ULM3"/>
<comment type="caution">
    <text evidence="1">The sequence shown here is derived from an EMBL/GenBank/DDBJ whole genome shotgun (WGS) entry which is preliminary data.</text>
</comment>
<dbReference type="EMBL" id="CAKOGL010000018">
    <property type="protein sequence ID" value="CAH2097730.1"/>
    <property type="molecule type" value="Genomic_DNA"/>
</dbReference>
<proteinExistence type="predicted"/>
<organism evidence="1 2">
    <name type="scientific">Euphydryas editha</name>
    <name type="common">Edith's checkerspot</name>
    <dbReference type="NCBI Taxonomy" id="104508"/>
    <lineage>
        <taxon>Eukaryota</taxon>
        <taxon>Metazoa</taxon>
        <taxon>Ecdysozoa</taxon>
        <taxon>Arthropoda</taxon>
        <taxon>Hexapoda</taxon>
        <taxon>Insecta</taxon>
        <taxon>Pterygota</taxon>
        <taxon>Neoptera</taxon>
        <taxon>Endopterygota</taxon>
        <taxon>Lepidoptera</taxon>
        <taxon>Glossata</taxon>
        <taxon>Ditrysia</taxon>
        <taxon>Papilionoidea</taxon>
        <taxon>Nymphalidae</taxon>
        <taxon>Nymphalinae</taxon>
        <taxon>Euphydryas</taxon>
    </lineage>
</organism>
<dbReference type="Proteomes" id="UP001153954">
    <property type="component" value="Unassembled WGS sequence"/>
</dbReference>
<protein>
    <submittedName>
        <fullName evidence="1">Uncharacterized protein</fullName>
    </submittedName>
</protein>
<evidence type="ECO:0000313" key="2">
    <source>
        <dbReference type="Proteomes" id="UP001153954"/>
    </source>
</evidence>